<feature type="transmembrane region" description="Helical" evidence="1">
    <location>
        <begin position="117"/>
        <end position="140"/>
    </location>
</feature>
<dbReference type="AlphaFoldDB" id="A0AA40HUC0"/>
<dbReference type="EMBL" id="JAULJE010000011">
    <property type="protein sequence ID" value="KAK1337623.1"/>
    <property type="molecule type" value="Genomic_DNA"/>
</dbReference>
<proteinExistence type="predicted"/>
<keyword evidence="1" id="KW-0472">Membrane</keyword>
<protein>
    <submittedName>
        <fullName evidence="2">Uncharacterized protein</fullName>
    </submittedName>
</protein>
<evidence type="ECO:0000313" key="2">
    <source>
        <dbReference type="EMBL" id="KAK1337623.1"/>
    </source>
</evidence>
<gene>
    <name evidence="2" type="ORF">QTO34_002256</name>
</gene>
<sequence>MDDFHTCISPYVSHLSRIVPSASTDLQYYTCYFIRAPQLLIVLEVWYLETANYAICEEIILQMASWPKSLQTAAVVNTNLNLIFIADHSLSQEHGEPDCWGAPLQPPVQFSLLYSKFHLFSVAMWAVLLSTYFKFINLFLETKATIQGMLWASQLCSADVELQ</sequence>
<comment type="caution">
    <text evidence="2">The sequence shown here is derived from an EMBL/GenBank/DDBJ whole genome shotgun (WGS) entry which is preliminary data.</text>
</comment>
<organism evidence="2 3">
    <name type="scientific">Cnephaeus nilssonii</name>
    <name type="common">Northern bat</name>
    <name type="synonym">Eptesicus nilssonii</name>
    <dbReference type="NCBI Taxonomy" id="3371016"/>
    <lineage>
        <taxon>Eukaryota</taxon>
        <taxon>Metazoa</taxon>
        <taxon>Chordata</taxon>
        <taxon>Craniata</taxon>
        <taxon>Vertebrata</taxon>
        <taxon>Euteleostomi</taxon>
        <taxon>Mammalia</taxon>
        <taxon>Eutheria</taxon>
        <taxon>Laurasiatheria</taxon>
        <taxon>Chiroptera</taxon>
        <taxon>Yangochiroptera</taxon>
        <taxon>Vespertilionidae</taxon>
        <taxon>Cnephaeus</taxon>
    </lineage>
</organism>
<accession>A0AA40HUC0</accession>
<keyword evidence="1" id="KW-0812">Transmembrane</keyword>
<name>A0AA40HUC0_CNENI</name>
<keyword evidence="1" id="KW-1133">Transmembrane helix</keyword>
<dbReference type="Proteomes" id="UP001177744">
    <property type="component" value="Unassembled WGS sequence"/>
</dbReference>
<evidence type="ECO:0000313" key="3">
    <source>
        <dbReference type="Proteomes" id="UP001177744"/>
    </source>
</evidence>
<keyword evidence="3" id="KW-1185">Reference proteome</keyword>
<reference evidence="2" key="1">
    <citation type="submission" date="2023-06" db="EMBL/GenBank/DDBJ databases">
        <title>Reference genome for the Northern bat (Eptesicus nilssonii), a most northern bat species.</title>
        <authorList>
            <person name="Laine V.N."/>
            <person name="Pulliainen A.T."/>
            <person name="Lilley T.M."/>
        </authorList>
    </citation>
    <scope>NUCLEOTIDE SEQUENCE</scope>
    <source>
        <strain evidence="2">BLF_Eptnil</strain>
        <tissue evidence="2">Kidney</tissue>
    </source>
</reference>
<evidence type="ECO:0000256" key="1">
    <source>
        <dbReference type="SAM" id="Phobius"/>
    </source>
</evidence>